<proteinExistence type="inferred from homology"/>
<dbReference type="InterPro" id="IPR000600">
    <property type="entry name" value="ROK"/>
</dbReference>
<dbReference type="Pfam" id="PF00480">
    <property type="entry name" value="ROK"/>
    <property type="match status" value="2"/>
</dbReference>
<evidence type="ECO:0000313" key="2">
    <source>
        <dbReference type="EMBL" id="MFC3932100.1"/>
    </source>
</evidence>
<evidence type="ECO:0000313" key="3">
    <source>
        <dbReference type="Proteomes" id="UP001595901"/>
    </source>
</evidence>
<gene>
    <name evidence="2" type="ORF">ACFOSE_04815</name>
</gene>
<keyword evidence="3" id="KW-1185">Reference proteome</keyword>
<dbReference type="EMBL" id="JBHSAC010000043">
    <property type="protein sequence ID" value="MFC3932100.1"/>
    <property type="molecule type" value="Genomic_DNA"/>
</dbReference>
<dbReference type="Gene3D" id="3.30.420.40">
    <property type="match status" value="2"/>
</dbReference>
<comment type="similarity">
    <text evidence="1">Belongs to the ROK (NagC/XylR) family.</text>
</comment>
<dbReference type="RefSeq" id="WP_380431216.1">
    <property type="nucleotide sequence ID" value="NZ_JBHSAC010000043.1"/>
</dbReference>
<dbReference type="PANTHER" id="PTHR18964:SF170">
    <property type="entry name" value="SUGAR KINASE"/>
    <property type="match status" value="1"/>
</dbReference>
<dbReference type="InterPro" id="IPR043129">
    <property type="entry name" value="ATPase_NBD"/>
</dbReference>
<reference evidence="3" key="1">
    <citation type="journal article" date="2019" name="Int. J. Syst. Evol. Microbiol.">
        <title>The Global Catalogue of Microorganisms (GCM) 10K type strain sequencing project: providing services to taxonomists for standard genome sequencing and annotation.</title>
        <authorList>
            <consortium name="The Broad Institute Genomics Platform"/>
            <consortium name="The Broad Institute Genome Sequencing Center for Infectious Disease"/>
            <person name="Wu L."/>
            <person name="Ma J."/>
        </authorList>
    </citation>
    <scope>NUCLEOTIDE SEQUENCE [LARGE SCALE GENOMIC DNA]</scope>
    <source>
        <strain evidence="3">CCUG 58728</strain>
    </source>
</reference>
<dbReference type="CDD" id="cd24152">
    <property type="entry name" value="ASKHA_NBD_ROK-like"/>
    <property type="match status" value="1"/>
</dbReference>
<dbReference type="PANTHER" id="PTHR18964">
    <property type="entry name" value="ROK (REPRESSOR, ORF, KINASE) FAMILY"/>
    <property type="match status" value="1"/>
</dbReference>
<dbReference type="Proteomes" id="UP001595901">
    <property type="component" value="Unassembled WGS sequence"/>
</dbReference>
<evidence type="ECO:0000256" key="1">
    <source>
        <dbReference type="ARBA" id="ARBA00006479"/>
    </source>
</evidence>
<organism evidence="2 3">
    <name type="scientific">Streptococcus dentapri</name>
    <dbReference type="NCBI Taxonomy" id="573564"/>
    <lineage>
        <taxon>Bacteria</taxon>
        <taxon>Bacillati</taxon>
        <taxon>Bacillota</taxon>
        <taxon>Bacilli</taxon>
        <taxon>Lactobacillales</taxon>
        <taxon>Streptococcaceae</taxon>
        <taxon>Streptococcus</taxon>
    </lineage>
</organism>
<protein>
    <submittedName>
        <fullName evidence="2">ROK family protein</fullName>
    </submittedName>
</protein>
<name>A0ABV8D0Q2_9STRE</name>
<sequence>MMKYLTIDIGGTFVKHSLIDENHKLTQTDKFSTPGSMDDFLTAIKNLISRYGNEISGVCIACPGQVDARTGYLFKGGLISYLKNFPLASCLSKECQLPVSVINDANAAGLAEAKYGNLVGSQLGAALVLGTGVGLALVSNGELLSFKNFERGALFAKAKTDQTDKKELFTLRKKGVASLIENSGSAVQFIHRASNLLGLPQEDGKEVFKILASKTNPDLTTEFENYCREIAYLILNLQKIFNLDRVIIGGGISQQKILIEEINRQHHLLLKTTLSESVQNFSIKAGKFHNDANLIGAYCHFKELG</sequence>
<comment type="caution">
    <text evidence="2">The sequence shown here is derived from an EMBL/GenBank/DDBJ whole genome shotgun (WGS) entry which is preliminary data.</text>
</comment>
<dbReference type="SUPFAM" id="SSF53067">
    <property type="entry name" value="Actin-like ATPase domain"/>
    <property type="match status" value="1"/>
</dbReference>
<accession>A0ABV8D0Q2</accession>